<dbReference type="InterPro" id="IPR018356">
    <property type="entry name" value="Tscrpt_reg_HTH_DeoR_CS"/>
</dbReference>
<dbReference type="PRINTS" id="PR00037">
    <property type="entry name" value="HTHLACR"/>
</dbReference>
<dbReference type="AlphaFoldDB" id="A0A857DGR0"/>
<dbReference type="SUPFAM" id="SSF46785">
    <property type="entry name" value="Winged helix' DNA-binding domain"/>
    <property type="match status" value="1"/>
</dbReference>
<keyword evidence="2" id="KW-0238">DNA-binding</keyword>
<evidence type="ECO:0000313" key="6">
    <source>
        <dbReference type="Proteomes" id="UP000430508"/>
    </source>
</evidence>
<gene>
    <name evidence="5" type="ORF">GQ588_07600</name>
</gene>
<evidence type="ECO:0000256" key="2">
    <source>
        <dbReference type="ARBA" id="ARBA00023125"/>
    </source>
</evidence>
<dbReference type="GO" id="GO:0003677">
    <property type="term" value="F:DNA binding"/>
    <property type="evidence" value="ECO:0007669"/>
    <property type="project" value="UniProtKB-KW"/>
</dbReference>
<dbReference type="Gene3D" id="1.10.10.10">
    <property type="entry name" value="Winged helix-like DNA-binding domain superfamily/Winged helix DNA-binding domain"/>
    <property type="match status" value="1"/>
</dbReference>
<feature type="domain" description="HTH deoR-type" evidence="4">
    <location>
        <begin position="2"/>
        <end position="57"/>
    </location>
</feature>
<dbReference type="GO" id="GO:0003700">
    <property type="term" value="F:DNA-binding transcription factor activity"/>
    <property type="evidence" value="ECO:0007669"/>
    <property type="project" value="InterPro"/>
</dbReference>
<keyword evidence="3" id="KW-0804">Transcription</keyword>
<proteinExistence type="predicted"/>
<protein>
    <submittedName>
        <fullName evidence="5">DeoR family transcriptional regulator</fullName>
    </submittedName>
</protein>
<sequence>MTAGRQEKIRYLLQKHGHLTVAELAAEFNVSEMTIRRDLKQLALMGLIQREHGKAVYPQNPQIKNTVFTTRIGEAQSEKLSIGRAAAGLINEGESVILDSGTTTLAIALALDIKCTVVTNSLAVAEILSMREDITTVLTGGEVQSTTYSLLGPMTRENLDGFYADKLFLSATGISTEKGLSTSSMIESEVKQAMITSAREVILVAHSAKLGHILYHTFAKWEKVNQFITDAGASPEQIKRIEQYGVKVTLTSP</sequence>
<dbReference type="InterPro" id="IPR014036">
    <property type="entry name" value="DeoR-like_C"/>
</dbReference>
<dbReference type="InterPro" id="IPR036388">
    <property type="entry name" value="WH-like_DNA-bd_sf"/>
</dbReference>
<dbReference type="EMBL" id="CP046996">
    <property type="protein sequence ID" value="QHA00500.1"/>
    <property type="molecule type" value="Genomic_DNA"/>
</dbReference>
<dbReference type="InterPro" id="IPR037171">
    <property type="entry name" value="NagB/RpiA_transferase-like"/>
</dbReference>
<dbReference type="InterPro" id="IPR036390">
    <property type="entry name" value="WH_DNA-bd_sf"/>
</dbReference>
<dbReference type="PANTHER" id="PTHR30363:SF44">
    <property type="entry name" value="AGA OPERON TRANSCRIPTIONAL REPRESSOR-RELATED"/>
    <property type="match status" value="1"/>
</dbReference>
<dbReference type="Proteomes" id="UP000430508">
    <property type="component" value="Chromosome"/>
</dbReference>
<dbReference type="SMART" id="SM01134">
    <property type="entry name" value="DeoRC"/>
    <property type="match status" value="1"/>
</dbReference>
<reference evidence="5 6" key="1">
    <citation type="submission" date="2019-12" db="EMBL/GenBank/DDBJ databases">
        <title>Sequence classification of anaerobic respiratory reductive dehalogenases: First we see many, then we see few.</title>
        <authorList>
            <person name="Molenda O."/>
            <person name="Puentes Jacome L.A."/>
            <person name="Cao X."/>
            <person name="Nesbo C.L."/>
            <person name="Tang S."/>
            <person name="Morson N."/>
            <person name="Patron J."/>
            <person name="Lomheim L."/>
            <person name="Wishart D.S."/>
            <person name="Edwards E.A."/>
        </authorList>
    </citation>
    <scope>NUCLEOTIDE SEQUENCE [LARGE SCALE GENOMIC DNA]</scope>
    <source>
        <strain evidence="5 6">12DCA</strain>
    </source>
</reference>
<evidence type="ECO:0000313" key="5">
    <source>
        <dbReference type="EMBL" id="QHA00500.1"/>
    </source>
</evidence>
<keyword evidence="1" id="KW-0805">Transcription regulation</keyword>
<dbReference type="PANTHER" id="PTHR30363">
    <property type="entry name" value="HTH-TYPE TRANSCRIPTIONAL REGULATOR SRLR-RELATED"/>
    <property type="match status" value="1"/>
</dbReference>
<dbReference type="Pfam" id="PF00455">
    <property type="entry name" value="DeoRC"/>
    <property type="match status" value="1"/>
</dbReference>
<evidence type="ECO:0000259" key="4">
    <source>
        <dbReference type="PROSITE" id="PS51000"/>
    </source>
</evidence>
<organism evidence="5 6">
    <name type="scientific">Dehalobacter restrictus</name>
    <dbReference type="NCBI Taxonomy" id="55583"/>
    <lineage>
        <taxon>Bacteria</taxon>
        <taxon>Bacillati</taxon>
        <taxon>Bacillota</taxon>
        <taxon>Clostridia</taxon>
        <taxon>Eubacteriales</taxon>
        <taxon>Desulfitobacteriaceae</taxon>
        <taxon>Dehalobacter</taxon>
    </lineage>
</organism>
<dbReference type="SMART" id="SM00420">
    <property type="entry name" value="HTH_DEOR"/>
    <property type="match status" value="1"/>
</dbReference>
<dbReference type="RefSeq" id="WP_019225358.1">
    <property type="nucleotide sequence ID" value="NZ_CP046996.1"/>
</dbReference>
<evidence type="ECO:0000256" key="1">
    <source>
        <dbReference type="ARBA" id="ARBA00023015"/>
    </source>
</evidence>
<dbReference type="Pfam" id="PF08220">
    <property type="entry name" value="HTH_DeoR"/>
    <property type="match status" value="1"/>
</dbReference>
<accession>A0A857DGR0</accession>
<evidence type="ECO:0000256" key="3">
    <source>
        <dbReference type="ARBA" id="ARBA00023163"/>
    </source>
</evidence>
<dbReference type="InterPro" id="IPR001034">
    <property type="entry name" value="DeoR_HTH"/>
</dbReference>
<dbReference type="PROSITE" id="PS00894">
    <property type="entry name" value="HTH_DEOR_1"/>
    <property type="match status" value="1"/>
</dbReference>
<dbReference type="InterPro" id="IPR050313">
    <property type="entry name" value="Carb_Metab_HTH_regulators"/>
</dbReference>
<name>A0A857DGR0_9FIRM</name>
<dbReference type="SUPFAM" id="SSF100950">
    <property type="entry name" value="NagB/RpiA/CoA transferase-like"/>
    <property type="match status" value="1"/>
</dbReference>
<dbReference type="PROSITE" id="PS51000">
    <property type="entry name" value="HTH_DEOR_2"/>
    <property type="match status" value="1"/>
</dbReference>